<evidence type="ECO:0000259" key="2">
    <source>
        <dbReference type="Pfam" id="PF23005"/>
    </source>
</evidence>
<dbReference type="PANTHER" id="PTHR46043">
    <property type="entry name" value="ARM REPEAT SUPERFAMILY PROTEIN"/>
    <property type="match status" value="1"/>
</dbReference>
<evidence type="ECO:0000256" key="1">
    <source>
        <dbReference type="ARBA" id="ARBA00022737"/>
    </source>
</evidence>
<gene>
    <name evidence="3" type="ORF">CIPAW_10G118800</name>
</gene>
<accession>A0A8T1PF09</accession>
<dbReference type="InterPro" id="IPR054296">
    <property type="entry name" value="DUF7032"/>
</dbReference>
<reference evidence="3" key="1">
    <citation type="submission" date="2020-12" db="EMBL/GenBank/DDBJ databases">
        <title>WGS assembly of Carya illinoinensis cv. Pawnee.</title>
        <authorList>
            <person name="Platts A."/>
            <person name="Shu S."/>
            <person name="Wright S."/>
            <person name="Barry K."/>
            <person name="Edger P."/>
            <person name="Pires J.C."/>
            <person name="Schmutz J."/>
        </authorList>
    </citation>
    <scope>NUCLEOTIDE SEQUENCE</scope>
    <source>
        <tissue evidence="3">Leaf</tissue>
    </source>
</reference>
<evidence type="ECO:0000313" key="3">
    <source>
        <dbReference type="EMBL" id="KAG6639687.1"/>
    </source>
</evidence>
<dbReference type="InterPro" id="IPR000225">
    <property type="entry name" value="Armadillo"/>
</dbReference>
<dbReference type="Pfam" id="PF23005">
    <property type="entry name" value="DUF7032"/>
    <property type="match status" value="1"/>
</dbReference>
<dbReference type="AlphaFoldDB" id="A0A8T1PF09"/>
<evidence type="ECO:0000313" key="4">
    <source>
        <dbReference type="Proteomes" id="UP000811609"/>
    </source>
</evidence>
<comment type="caution">
    <text evidence="3">The sequence shown here is derived from an EMBL/GenBank/DDBJ whole genome shotgun (WGS) entry which is preliminary data.</text>
</comment>
<dbReference type="Proteomes" id="UP000811609">
    <property type="component" value="Chromosome 10"/>
</dbReference>
<name>A0A8T1PF09_CARIL</name>
<dbReference type="Pfam" id="PF00514">
    <property type="entry name" value="Arm"/>
    <property type="match status" value="1"/>
</dbReference>
<dbReference type="PANTHER" id="PTHR46043:SF5">
    <property type="entry name" value="ARM REPEAT SUPERFAMILY PROTEIN"/>
    <property type="match status" value="1"/>
</dbReference>
<dbReference type="SMART" id="SM00185">
    <property type="entry name" value="ARM"/>
    <property type="match status" value="5"/>
</dbReference>
<proteinExistence type="predicted"/>
<feature type="domain" description="DUF7032" evidence="2">
    <location>
        <begin position="26"/>
        <end position="135"/>
    </location>
</feature>
<organism evidence="3 4">
    <name type="scientific">Carya illinoinensis</name>
    <name type="common">Pecan</name>
    <dbReference type="NCBI Taxonomy" id="32201"/>
    <lineage>
        <taxon>Eukaryota</taxon>
        <taxon>Viridiplantae</taxon>
        <taxon>Streptophyta</taxon>
        <taxon>Embryophyta</taxon>
        <taxon>Tracheophyta</taxon>
        <taxon>Spermatophyta</taxon>
        <taxon>Magnoliopsida</taxon>
        <taxon>eudicotyledons</taxon>
        <taxon>Gunneridae</taxon>
        <taxon>Pentapetalae</taxon>
        <taxon>rosids</taxon>
        <taxon>fabids</taxon>
        <taxon>Fagales</taxon>
        <taxon>Juglandaceae</taxon>
        <taxon>Carya</taxon>
    </lineage>
</organism>
<sequence>MRTTMGDEKPDQVSTELSAGMSSLRRAIETLSSLISVSHSVKVFAAKWQSIRGKLEELNAGLIATEHCEYSSENPAVAGLASAIFITANESYNLARRCVDLSYSGKLLMQSDLNVILTKLDRFLKDLSDMYTAGILTHGYALVVLKPGPGACKDDMRFYVGDLWTRMKVGDTEMKRQALVNLYEVVVEDEKYVKVMLEVDDVVNVLVSSLDSPETEIQEESAKVISVIAGFESYKGILVGAGVIYPLIRVLECGSVLGKEIAVRCLKKLTENSDNAWSVSAHGGVTTLLKICAGVDFRGELVGLACGVLINLIGVEEIKRFVVEEGAISMYIKLARSKNEELQRIAIEFLQSAAFGDDSIREMVIREGGIPTLVRIIDPEWSYSLKTREIALKAIENLCFSSKSAVKGLMDNGFVDHIIYLIRYGEVSVQELALKVAYRLCGTSEEAKKAMGDAGFMPELVKFLNAKSFEVREMASEALSCMILLPKNRKRFVQDDRNVGLLLEMLDSQEGYSGSRSFLFSILMSLSSCKSVKRKIVNSGYLRNIEELAQAGVSDAKRLVKKLSTNRFRIMLSGIWHS</sequence>
<dbReference type="EMBL" id="CM031818">
    <property type="protein sequence ID" value="KAG6639687.1"/>
    <property type="molecule type" value="Genomic_DNA"/>
</dbReference>
<keyword evidence="1" id="KW-0677">Repeat</keyword>
<keyword evidence="4" id="KW-1185">Reference proteome</keyword>
<protein>
    <recommendedName>
        <fullName evidence="2">DUF7032 domain-containing protein</fullName>
    </recommendedName>
</protein>